<evidence type="ECO:0000313" key="5">
    <source>
        <dbReference type="Proteomes" id="UP000233398"/>
    </source>
</evidence>
<dbReference type="OrthoDB" id="1525027at2"/>
<feature type="compositionally biased region" description="Polar residues" evidence="1">
    <location>
        <begin position="36"/>
        <end position="59"/>
    </location>
</feature>
<feature type="signal peptide" evidence="2">
    <location>
        <begin position="1"/>
        <end position="26"/>
    </location>
</feature>
<reference evidence="4 5" key="1">
    <citation type="submission" date="2017-11" db="EMBL/GenBank/DDBJ databases">
        <title>Rhodohalobacter 15182 sp. nov., isolated from a salt lake.</title>
        <authorList>
            <person name="Han S."/>
        </authorList>
    </citation>
    <scope>NUCLEOTIDE SEQUENCE [LARGE SCALE GENOMIC DNA]</scope>
    <source>
        <strain evidence="4 5">15182</strain>
    </source>
</reference>
<name>A0A2N0VKN4_9BACT</name>
<keyword evidence="2" id="KW-0732">Signal</keyword>
<organism evidence="4 5">
    <name type="scientific">Rhodohalobacter barkolensis</name>
    <dbReference type="NCBI Taxonomy" id="2053187"/>
    <lineage>
        <taxon>Bacteria</taxon>
        <taxon>Pseudomonadati</taxon>
        <taxon>Balneolota</taxon>
        <taxon>Balneolia</taxon>
        <taxon>Balneolales</taxon>
        <taxon>Balneolaceae</taxon>
        <taxon>Rhodohalobacter</taxon>
    </lineage>
</organism>
<feature type="domain" description="Bacterial repeat" evidence="3">
    <location>
        <begin position="42"/>
        <end position="107"/>
    </location>
</feature>
<dbReference type="InterPro" id="IPR044060">
    <property type="entry name" value="Bacterial_rp_domain"/>
</dbReference>
<accession>A0A2N0VKN4</accession>
<feature type="chain" id="PRO_5014812998" description="Bacterial repeat domain-containing protein" evidence="2">
    <location>
        <begin position="27"/>
        <end position="243"/>
    </location>
</feature>
<dbReference type="RefSeq" id="WP_101072051.1">
    <property type="nucleotide sequence ID" value="NZ_PISP01000001.1"/>
</dbReference>
<comment type="caution">
    <text evidence="4">The sequence shown here is derived from an EMBL/GenBank/DDBJ whole genome shotgun (WGS) entry which is preliminary data.</text>
</comment>
<gene>
    <name evidence="4" type="ORF">CWD77_04680</name>
</gene>
<dbReference type="PROSITE" id="PS51257">
    <property type="entry name" value="PROKAR_LIPOPROTEIN"/>
    <property type="match status" value="1"/>
</dbReference>
<protein>
    <recommendedName>
        <fullName evidence="3">Bacterial repeat domain-containing protein</fullName>
    </recommendedName>
</protein>
<proteinExistence type="predicted"/>
<evidence type="ECO:0000256" key="1">
    <source>
        <dbReference type="SAM" id="MobiDB-lite"/>
    </source>
</evidence>
<evidence type="ECO:0000256" key="2">
    <source>
        <dbReference type="SAM" id="SignalP"/>
    </source>
</evidence>
<sequence>MKKTIYICTSVLILLLVYGCSTTDSNGDESGNDSDTASYSLTASASPSEGGTVNPSSGSYEDGRNVSVTATANEGWDFVNWTGDRESTDNPLEFKISSNTIVTANFADLRSVYSVDLTVADLDDEINLEIGQSKDEDFIYAPPPPPLGSLDARFLADGEDYYALFNSNLLREVSWELVYQSGNGDVLTLSWQITDTQMEGVLTLSDSEDPAQPDQLEIDMQLENEAQINVIDTDRVFIHYRLD</sequence>
<keyword evidence="5" id="KW-1185">Reference proteome</keyword>
<feature type="region of interest" description="Disordered" evidence="1">
    <location>
        <begin position="25"/>
        <end position="64"/>
    </location>
</feature>
<evidence type="ECO:0000259" key="3">
    <source>
        <dbReference type="Pfam" id="PF18998"/>
    </source>
</evidence>
<evidence type="ECO:0000313" key="4">
    <source>
        <dbReference type="EMBL" id="PKD44763.1"/>
    </source>
</evidence>
<dbReference type="EMBL" id="PISP01000001">
    <property type="protein sequence ID" value="PKD44763.1"/>
    <property type="molecule type" value="Genomic_DNA"/>
</dbReference>
<dbReference type="Proteomes" id="UP000233398">
    <property type="component" value="Unassembled WGS sequence"/>
</dbReference>
<dbReference type="Pfam" id="PF18998">
    <property type="entry name" value="Flg_new_2"/>
    <property type="match status" value="1"/>
</dbReference>
<dbReference type="AlphaFoldDB" id="A0A2N0VKN4"/>